<keyword evidence="15" id="KW-1185">Reference proteome</keyword>
<evidence type="ECO:0000256" key="13">
    <source>
        <dbReference type="PIRNR" id="PIRNR004930"/>
    </source>
</evidence>
<dbReference type="SUPFAM" id="SSF55821">
    <property type="entry name" value="YrdC/RibB"/>
    <property type="match status" value="1"/>
</dbReference>
<evidence type="ECO:0000313" key="15">
    <source>
        <dbReference type="Proteomes" id="UP000236214"/>
    </source>
</evidence>
<dbReference type="InterPro" id="IPR050156">
    <property type="entry name" value="TC-AMP_synthase_SUA5"/>
</dbReference>
<evidence type="ECO:0000256" key="11">
    <source>
        <dbReference type="ARBA" id="ARBA00029774"/>
    </source>
</evidence>
<dbReference type="InterPro" id="IPR010923">
    <property type="entry name" value="T(6)A37_SUA5"/>
</dbReference>
<dbReference type="InterPro" id="IPR006070">
    <property type="entry name" value="Sua5-like_dom"/>
</dbReference>
<dbReference type="Proteomes" id="UP000236214">
    <property type="component" value="Unassembled WGS sequence"/>
</dbReference>
<keyword evidence="8 13" id="KW-0548">Nucleotidyltransferase</keyword>
<dbReference type="GO" id="GO:0006450">
    <property type="term" value="P:regulation of translational fidelity"/>
    <property type="evidence" value="ECO:0007669"/>
    <property type="project" value="TreeGrafter"/>
</dbReference>
<evidence type="ECO:0000256" key="8">
    <source>
        <dbReference type="ARBA" id="ARBA00022695"/>
    </source>
</evidence>
<comment type="similarity">
    <text evidence="2 13">Belongs to the SUA5 family.</text>
</comment>
<dbReference type="GeneID" id="64053152"/>
<dbReference type="EMBL" id="BDEC01000043">
    <property type="protein sequence ID" value="GBD68355.1"/>
    <property type="molecule type" value="Genomic_DNA"/>
</dbReference>
<dbReference type="InterPro" id="IPR038385">
    <property type="entry name" value="Sua5/YwlC_C"/>
</dbReference>
<keyword evidence="7 13" id="KW-0819">tRNA processing</keyword>
<evidence type="ECO:0000256" key="4">
    <source>
        <dbReference type="ARBA" id="ARBA00015492"/>
    </source>
</evidence>
<dbReference type="PIRSF" id="PIRSF004930">
    <property type="entry name" value="Tln_factor_SUA5"/>
    <property type="match status" value="1"/>
</dbReference>
<gene>
    <name evidence="14" type="ORF">TEHN7118_1161</name>
</gene>
<dbReference type="RefSeq" id="WP_082786912.1">
    <property type="nucleotide sequence ID" value="NZ_BAABQP010000014.1"/>
</dbReference>
<dbReference type="Gene3D" id="3.90.870.10">
    <property type="entry name" value="DHBP synthase"/>
    <property type="match status" value="1"/>
</dbReference>
<comment type="function">
    <text evidence="13">Required for the formation of a threonylcarbamoyl group on adenosine at position 37 (t(6)A37) in tRNAs that read codons beginning with adenine.</text>
</comment>
<keyword evidence="5 13" id="KW-0963">Cytoplasm</keyword>
<evidence type="ECO:0000256" key="2">
    <source>
        <dbReference type="ARBA" id="ARBA00007663"/>
    </source>
</evidence>
<dbReference type="GO" id="GO:0005737">
    <property type="term" value="C:cytoplasm"/>
    <property type="evidence" value="ECO:0007669"/>
    <property type="project" value="UniProtKB-SubCell"/>
</dbReference>
<sequence length="344" mass="37415">MEIKETKHWTVDEIGEAAQKLKKGGLVAFPTETVYGLGANAMNSDAVSGVFDVKGRPHDNPLIVHVNSFEQVKDYVVALHPYAQKLADTYWPGPLTLICQTKTDLFAKEVSAGLPSVSFRMPDNEATLMLLKKAGVPAVGPSANTSGKPSPTTYEHVYHDLQGKIDGILDDGATKIGVESTVIDVSDPEQNPMILRPGAITKEQIQQDLGIEVSYDKHLLETSETPKSPGMKYKHYSPDTKVLMVKKQDWPAAVHWVKENNLCAGVLAGPRICDEVRANTAATFSYSDDSMLAATRGLYAGMRALDEGQLSLDVILVAVLPEEGLGLAYMNRLKKAAAQKYFEG</sequence>
<dbReference type="PANTHER" id="PTHR17490">
    <property type="entry name" value="SUA5"/>
    <property type="match status" value="1"/>
</dbReference>
<dbReference type="GO" id="GO:0003725">
    <property type="term" value="F:double-stranded RNA binding"/>
    <property type="evidence" value="ECO:0007669"/>
    <property type="project" value="UniProtKB-UniRule"/>
</dbReference>
<dbReference type="GO" id="GO:0000049">
    <property type="term" value="F:tRNA binding"/>
    <property type="evidence" value="ECO:0007669"/>
    <property type="project" value="TreeGrafter"/>
</dbReference>
<dbReference type="GO" id="GO:0061710">
    <property type="term" value="F:L-threonylcarbamoyladenylate synthase"/>
    <property type="evidence" value="ECO:0007669"/>
    <property type="project" value="UniProtKB-EC"/>
</dbReference>
<keyword evidence="9 13" id="KW-0547">Nucleotide-binding</keyword>
<dbReference type="NCBIfam" id="TIGR00057">
    <property type="entry name" value="L-threonylcarbamoyladenylate synthase"/>
    <property type="match status" value="1"/>
</dbReference>
<evidence type="ECO:0000256" key="5">
    <source>
        <dbReference type="ARBA" id="ARBA00022490"/>
    </source>
</evidence>
<reference evidence="14 15" key="1">
    <citation type="submission" date="2016-05" db="EMBL/GenBank/DDBJ databases">
        <title>Whole genome sequencing of Tetragenococcus halophilus subsp. halophilus NISL 7118.</title>
        <authorList>
            <person name="Shiwa Y."/>
            <person name="Nishimura I."/>
            <person name="Yoshikawa H."/>
            <person name="Koyama Y."/>
            <person name="Oguma T."/>
        </authorList>
    </citation>
    <scope>NUCLEOTIDE SEQUENCE [LARGE SCALE GENOMIC DNA]</scope>
    <source>
        <strain evidence="14 15">NISL 7118</strain>
    </source>
</reference>
<evidence type="ECO:0000313" key="14">
    <source>
        <dbReference type="EMBL" id="GBD68355.1"/>
    </source>
</evidence>
<evidence type="ECO:0000256" key="9">
    <source>
        <dbReference type="ARBA" id="ARBA00022741"/>
    </source>
</evidence>
<dbReference type="Gene3D" id="3.40.50.11030">
    <property type="entry name" value="Threonylcarbamoyl-AMP synthase, C-terminal domain"/>
    <property type="match status" value="1"/>
</dbReference>
<dbReference type="GO" id="GO:0005524">
    <property type="term" value="F:ATP binding"/>
    <property type="evidence" value="ECO:0007669"/>
    <property type="project" value="UniProtKB-UniRule"/>
</dbReference>
<dbReference type="EC" id="2.7.7.87" evidence="3 13"/>
<evidence type="ECO:0000256" key="12">
    <source>
        <dbReference type="ARBA" id="ARBA00048366"/>
    </source>
</evidence>
<evidence type="ECO:0000256" key="10">
    <source>
        <dbReference type="ARBA" id="ARBA00022840"/>
    </source>
</evidence>
<dbReference type="Pfam" id="PF01300">
    <property type="entry name" value="Sua5_yciO_yrdC"/>
    <property type="match status" value="1"/>
</dbReference>
<dbReference type="PROSITE" id="PS51163">
    <property type="entry name" value="YRDC"/>
    <property type="match status" value="1"/>
</dbReference>
<dbReference type="InterPro" id="IPR017945">
    <property type="entry name" value="DHBP_synth_RibB-like_a/b_dom"/>
</dbReference>
<keyword evidence="6 13" id="KW-0808">Transferase</keyword>
<dbReference type="PANTHER" id="PTHR17490:SF16">
    <property type="entry name" value="THREONYLCARBAMOYL-AMP SYNTHASE"/>
    <property type="match status" value="1"/>
</dbReference>
<dbReference type="GO" id="GO:0008033">
    <property type="term" value="P:tRNA processing"/>
    <property type="evidence" value="ECO:0007669"/>
    <property type="project" value="UniProtKB-KW"/>
</dbReference>
<comment type="catalytic activity">
    <reaction evidence="12 13">
        <text>L-threonine + hydrogencarbonate + ATP = L-threonylcarbamoyladenylate + diphosphate + H2O</text>
        <dbReference type="Rhea" id="RHEA:36407"/>
        <dbReference type="ChEBI" id="CHEBI:15377"/>
        <dbReference type="ChEBI" id="CHEBI:17544"/>
        <dbReference type="ChEBI" id="CHEBI:30616"/>
        <dbReference type="ChEBI" id="CHEBI:33019"/>
        <dbReference type="ChEBI" id="CHEBI:57926"/>
        <dbReference type="ChEBI" id="CHEBI:73682"/>
        <dbReference type="EC" id="2.7.7.87"/>
    </reaction>
</comment>
<dbReference type="AlphaFoldDB" id="A0A2H6C6F1"/>
<evidence type="ECO:0000256" key="3">
    <source>
        <dbReference type="ARBA" id="ARBA00012584"/>
    </source>
</evidence>
<comment type="caution">
    <text evidence="14">The sequence shown here is derived from an EMBL/GenBank/DDBJ whole genome shotgun (WGS) entry which is preliminary data.</text>
</comment>
<evidence type="ECO:0000256" key="1">
    <source>
        <dbReference type="ARBA" id="ARBA00004496"/>
    </source>
</evidence>
<proteinExistence type="inferred from homology"/>
<accession>A0A2H6C6F1</accession>
<name>A0A2H6C6F1_TETHA</name>
<dbReference type="InterPro" id="IPR005145">
    <property type="entry name" value="Sua5_C"/>
</dbReference>
<keyword evidence="10 13" id="KW-0067">ATP-binding</keyword>
<protein>
    <recommendedName>
        <fullName evidence="4 13">Threonylcarbamoyl-AMP synthase</fullName>
        <shortName evidence="13">TC-AMP synthase</shortName>
        <ecNumber evidence="3 13">2.7.7.87</ecNumber>
    </recommendedName>
    <alternativeName>
        <fullName evidence="11 13">L-threonylcarbamoyladenylate synthase</fullName>
    </alternativeName>
</protein>
<evidence type="ECO:0000256" key="6">
    <source>
        <dbReference type="ARBA" id="ARBA00022679"/>
    </source>
</evidence>
<evidence type="ECO:0000256" key="7">
    <source>
        <dbReference type="ARBA" id="ARBA00022694"/>
    </source>
</evidence>
<comment type="subcellular location">
    <subcellularLocation>
        <location evidence="1 13">Cytoplasm</location>
    </subcellularLocation>
</comment>
<dbReference type="Pfam" id="PF03481">
    <property type="entry name" value="Sua5_C"/>
    <property type="match status" value="1"/>
</dbReference>
<dbReference type="FunFam" id="3.90.870.10:FF:000009">
    <property type="entry name" value="Threonylcarbamoyl-AMP synthase, putative"/>
    <property type="match status" value="1"/>
</dbReference>
<organism evidence="14 15">
    <name type="scientific">Tetragenococcus halophilus subsp. halophilus</name>
    <dbReference type="NCBI Taxonomy" id="1513897"/>
    <lineage>
        <taxon>Bacteria</taxon>
        <taxon>Bacillati</taxon>
        <taxon>Bacillota</taxon>
        <taxon>Bacilli</taxon>
        <taxon>Lactobacillales</taxon>
        <taxon>Enterococcaceae</taxon>
        <taxon>Tetragenococcus</taxon>
    </lineage>
</organism>